<dbReference type="GO" id="GO:0005548">
    <property type="term" value="F:phospholipid transporter activity"/>
    <property type="evidence" value="ECO:0007669"/>
    <property type="project" value="InterPro"/>
</dbReference>
<evidence type="ECO:0000259" key="7">
    <source>
        <dbReference type="PROSITE" id="PS51211"/>
    </source>
</evidence>
<dbReference type="GO" id="GO:0005794">
    <property type="term" value="C:Golgi apparatus"/>
    <property type="evidence" value="ECO:0007669"/>
    <property type="project" value="TreeGrafter"/>
</dbReference>
<dbReference type="SUPFAM" id="SSF56968">
    <property type="entry name" value="Lipovitellin-phosvitin complex, beta-sheet shell regions"/>
    <property type="match status" value="1"/>
</dbReference>
<keyword evidence="4" id="KW-0256">Endoplasmic reticulum</keyword>
<proteinExistence type="predicted"/>
<evidence type="ECO:0000313" key="9">
    <source>
        <dbReference type="Proteomes" id="UP000887013"/>
    </source>
</evidence>
<dbReference type="InterPro" id="IPR011030">
    <property type="entry name" value="Lipovitellin_superhlx_dom"/>
</dbReference>
<gene>
    <name evidence="8" type="ORF">NPIL_81261</name>
</gene>
<organism evidence="8 9">
    <name type="scientific">Nephila pilipes</name>
    <name type="common">Giant wood spider</name>
    <name type="synonym">Nephila maculata</name>
    <dbReference type="NCBI Taxonomy" id="299642"/>
    <lineage>
        <taxon>Eukaryota</taxon>
        <taxon>Metazoa</taxon>
        <taxon>Ecdysozoa</taxon>
        <taxon>Arthropoda</taxon>
        <taxon>Chelicerata</taxon>
        <taxon>Arachnida</taxon>
        <taxon>Araneae</taxon>
        <taxon>Araneomorphae</taxon>
        <taxon>Entelegynae</taxon>
        <taxon>Araneoidea</taxon>
        <taxon>Nephilidae</taxon>
        <taxon>Nephila</taxon>
    </lineage>
</organism>
<keyword evidence="2" id="KW-0813">Transport</keyword>
<dbReference type="EMBL" id="BMAW01078377">
    <property type="protein sequence ID" value="GFU10724.1"/>
    <property type="molecule type" value="Genomic_DNA"/>
</dbReference>
<keyword evidence="9" id="KW-1185">Reference proteome</keyword>
<feature type="domain" description="Vitellogenin" evidence="7">
    <location>
        <begin position="27"/>
        <end position="668"/>
    </location>
</feature>
<dbReference type="InterPro" id="IPR045811">
    <property type="entry name" value="MTP_lip-bd"/>
</dbReference>
<sequence length="894" mass="99931">MWITLVLIAAVIGFSHSLPAPVPSLHYETGVTYKYKYQFTILLNEDSNITSRIASVGRNVGYQVSSEFLLSPIWQNSENSKEKLLKLELLKPTLLVSSTMHSTEGVNRHWSKLDNLSYPPIYIHWNDGIVRKVYVLPDSQDMINIKKGIASLLQLRMVDANVKELDVSGICDVRYKSHGTTIKKSKSNCHRSHSHKNNLGTKQLLTPTVKATSDMIINLSPQDSIIQTISGREEVRMTLNLWKQAAVFVKSKLHLNFIEHYASHSTLNGKNIGAILKSIAEEMGSKLKAESLEAVTDKNICVNCKPIRELIHEYGANLFPEYLGELKSAGGFLKFLDSFRRASKKELLMIFKETDRRILTQLLDVLAAAHTNEALDVAFELIDFESKDIGIAERFLLSLATSPNPTESTVSKTMKLLSRNVKNEKLKATILISLSSLTRTYCTSNATNVKSLIVQNVNQIFVRGLQECKHLGCIINHLLALRNIALPQNLPILVEYVKQGGISGLMALEAMQDIGEQHFTQDIKQVLFRVYNHFWPHQESAACVLAAELLMKSNPTTETIGEIIASLSNQDQPEIKTLVLRKLYNLMQESSSIRSCVTDLLRNTTFWNYLNLAQNGSSSSVINELQATQDANVTYGINVEMRPTGMLKRTSFDLNLLGDNENAHLMSMSLFVEGFGLTDEEQKENPQEHSAGMQLSVLGVHLRPYIFFTGTGELMGLIWSGAGNHPNPAVQANFLIIDQSHSVVLQNGINVDLNLKGALSADVSGSVDVSMWNKNAHAVVKNKGALLVNGFCRVDTSFVESHVDFAMGGNSVLDMFVNLDFAKSPMAICLQVEQPSFIFRHNVRKTETIPGSKHLIKTLKRRSMFFPGKSFNLFKKNSDSCKEMLRPKKKKSFW</sequence>
<dbReference type="InterPro" id="IPR001747">
    <property type="entry name" value="Vitellogenin_N"/>
</dbReference>
<dbReference type="GO" id="GO:0016323">
    <property type="term" value="C:basolateral plasma membrane"/>
    <property type="evidence" value="ECO:0007669"/>
    <property type="project" value="TreeGrafter"/>
</dbReference>
<accession>A0A8X6Q852</accession>
<comment type="caution">
    <text evidence="8">The sequence shown here is derived from an EMBL/GenBank/DDBJ whole genome shotgun (WGS) entry which is preliminary data.</text>
</comment>
<dbReference type="PROSITE" id="PS51211">
    <property type="entry name" value="VITELLOGENIN"/>
    <property type="match status" value="1"/>
</dbReference>
<dbReference type="InterPro" id="IPR039988">
    <property type="entry name" value="MTTP"/>
</dbReference>
<dbReference type="SMART" id="SM00638">
    <property type="entry name" value="LPD_N"/>
    <property type="match status" value="1"/>
</dbReference>
<keyword evidence="3 6" id="KW-0732">Signal</keyword>
<evidence type="ECO:0000256" key="3">
    <source>
        <dbReference type="ARBA" id="ARBA00022729"/>
    </source>
</evidence>
<dbReference type="InterPro" id="IPR015816">
    <property type="entry name" value="Vitellinogen_b-sht_N"/>
</dbReference>
<comment type="subcellular location">
    <subcellularLocation>
        <location evidence="1">Endoplasmic reticulum</location>
    </subcellularLocation>
</comment>
<dbReference type="PANTHER" id="PTHR13024:SF0">
    <property type="entry name" value="MICROSOMAL TRIACYLGLYCEROL TRANSFER PROTEIN"/>
    <property type="match status" value="1"/>
</dbReference>
<dbReference type="GO" id="GO:0008289">
    <property type="term" value="F:lipid binding"/>
    <property type="evidence" value="ECO:0007669"/>
    <property type="project" value="InterPro"/>
</dbReference>
<reference evidence="8" key="1">
    <citation type="submission" date="2020-08" db="EMBL/GenBank/DDBJ databases">
        <title>Multicomponent nature underlies the extraordinary mechanical properties of spider dragline silk.</title>
        <authorList>
            <person name="Kono N."/>
            <person name="Nakamura H."/>
            <person name="Mori M."/>
            <person name="Yoshida Y."/>
            <person name="Ohtoshi R."/>
            <person name="Malay A.D."/>
            <person name="Moran D.A.P."/>
            <person name="Tomita M."/>
            <person name="Numata K."/>
            <person name="Arakawa K."/>
        </authorList>
    </citation>
    <scope>NUCLEOTIDE SEQUENCE</scope>
</reference>
<dbReference type="OrthoDB" id="5865932at2759"/>
<evidence type="ECO:0000256" key="2">
    <source>
        <dbReference type="ARBA" id="ARBA00022448"/>
    </source>
</evidence>
<evidence type="ECO:0000313" key="8">
    <source>
        <dbReference type="EMBL" id="GFU10724.1"/>
    </source>
</evidence>
<dbReference type="Proteomes" id="UP000887013">
    <property type="component" value="Unassembled WGS sequence"/>
</dbReference>
<protein>
    <recommendedName>
        <fullName evidence="7">Vitellogenin domain-containing protein</fullName>
    </recommendedName>
</protein>
<evidence type="ECO:0000256" key="4">
    <source>
        <dbReference type="ARBA" id="ARBA00022824"/>
    </source>
</evidence>
<dbReference type="SUPFAM" id="SSF48431">
    <property type="entry name" value="Lipovitellin-phosvitin complex, superhelical domain"/>
    <property type="match status" value="1"/>
</dbReference>
<dbReference type="GO" id="GO:0042157">
    <property type="term" value="P:lipoprotein metabolic process"/>
    <property type="evidence" value="ECO:0007669"/>
    <property type="project" value="TreeGrafter"/>
</dbReference>
<dbReference type="Pfam" id="PF19444">
    <property type="entry name" value="MTP_lip_bd"/>
    <property type="match status" value="1"/>
</dbReference>
<comment type="caution">
    <text evidence="5">Lacks conserved residue(s) required for the propagation of feature annotation.</text>
</comment>
<dbReference type="GO" id="GO:0005783">
    <property type="term" value="C:endoplasmic reticulum"/>
    <property type="evidence" value="ECO:0007669"/>
    <property type="project" value="UniProtKB-SubCell"/>
</dbReference>
<dbReference type="Gene3D" id="1.25.10.20">
    <property type="entry name" value="Vitellinogen, superhelical"/>
    <property type="match status" value="1"/>
</dbReference>
<evidence type="ECO:0000256" key="1">
    <source>
        <dbReference type="ARBA" id="ARBA00004240"/>
    </source>
</evidence>
<dbReference type="InterPro" id="IPR015819">
    <property type="entry name" value="Lipid_transp_b-sht_shell"/>
</dbReference>
<dbReference type="AlphaFoldDB" id="A0A8X6Q852"/>
<feature type="signal peptide" evidence="6">
    <location>
        <begin position="1"/>
        <end position="17"/>
    </location>
</feature>
<evidence type="ECO:0000256" key="5">
    <source>
        <dbReference type="PROSITE-ProRule" id="PRU00557"/>
    </source>
</evidence>
<dbReference type="Pfam" id="PF01347">
    <property type="entry name" value="Vitellogenin_N"/>
    <property type="match status" value="1"/>
</dbReference>
<name>A0A8X6Q852_NEPPI</name>
<evidence type="ECO:0000256" key="6">
    <source>
        <dbReference type="SAM" id="SignalP"/>
    </source>
</evidence>
<feature type="chain" id="PRO_5036450795" description="Vitellogenin domain-containing protein" evidence="6">
    <location>
        <begin position="18"/>
        <end position="894"/>
    </location>
</feature>
<dbReference type="PANTHER" id="PTHR13024">
    <property type="entry name" value="MICROSOMAL TRIGLYCERIDE TRANSFER PROTEIN, LARGE SUBUNIT"/>
    <property type="match status" value="1"/>
</dbReference>
<dbReference type="Gene3D" id="2.30.230.10">
    <property type="entry name" value="Lipovitellin, beta-sheet shell regions, chain A"/>
    <property type="match status" value="1"/>
</dbReference>